<evidence type="ECO:0000313" key="2">
    <source>
        <dbReference type="Proteomes" id="UP000662885"/>
    </source>
</evidence>
<dbReference type="EMBL" id="MW057856">
    <property type="protein sequence ID" value="QPB12083.1"/>
    <property type="molecule type" value="Genomic_DNA"/>
</dbReference>
<accession>A0A873WHP0</accession>
<reference evidence="1" key="1">
    <citation type="submission" date="2020-10" db="EMBL/GenBank/DDBJ databases">
        <title>Novel bacteriophages targeting Providencia spp. as potential agents for phage therapy.</title>
        <authorList>
            <person name="Rakov C."/>
            <person name="Alkalay-Oren S."/>
            <person name="Coppenhagen-Glazer S."/>
            <person name="Hazan R."/>
        </authorList>
    </citation>
    <scope>NUCLEOTIDE SEQUENCE</scope>
</reference>
<dbReference type="GeneID" id="77951546"/>
<dbReference type="Proteomes" id="UP000662885">
    <property type="component" value="Segment"/>
</dbReference>
<dbReference type="KEGG" id="vg:77951546"/>
<proteinExistence type="predicted"/>
<protein>
    <submittedName>
        <fullName evidence="1">Uncharacterized protein</fullName>
    </submittedName>
</protein>
<sequence>MNIALTVTLRTLIQFPFVKKPEQSYTFTVRKVKNVTTLCDSLGLTKSQLVIRMKKLVDLGVIECDNVNDIVNRNMVTYKIIRNKETMQFIK</sequence>
<keyword evidence="2" id="KW-1185">Reference proteome</keyword>
<organism evidence="1 2">
    <name type="scientific">Providencia phage PSTCR4</name>
    <dbReference type="NCBI Taxonomy" id="2783546"/>
    <lineage>
        <taxon>Viruses</taxon>
        <taxon>Duplodnaviria</taxon>
        <taxon>Heunggongvirae</taxon>
        <taxon>Uroviricota</taxon>
        <taxon>Caudoviricetes</taxon>
        <taxon>Craquatrovirus</taxon>
        <taxon>Craquatrovirus PSTCR4</taxon>
    </lineage>
</organism>
<name>A0A873WHP0_9CAUD</name>
<dbReference type="RefSeq" id="YP_010675224.1">
    <property type="nucleotide sequence ID" value="NC_071000.1"/>
</dbReference>
<evidence type="ECO:0000313" key="1">
    <source>
        <dbReference type="EMBL" id="QPB12083.1"/>
    </source>
</evidence>